<evidence type="ECO:0000313" key="2">
    <source>
        <dbReference type="Proteomes" id="UP000479000"/>
    </source>
</evidence>
<dbReference type="AlphaFoldDB" id="A0A6H5H994"/>
<dbReference type="EMBL" id="CADCXU010025794">
    <property type="protein sequence ID" value="CAB0013014.1"/>
    <property type="molecule type" value="Genomic_DNA"/>
</dbReference>
<proteinExistence type="predicted"/>
<reference evidence="1 2" key="1">
    <citation type="submission" date="2020-02" db="EMBL/GenBank/DDBJ databases">
        <authorList>
            <person name="Ferguson B K."/>
        </authorList>
    </citation>
    <scope>NUCLEOTIDE SEQUENCE [LARGE SCALE GENOMIC DNA]</scope>
</reference>
<evidence type="ECO:0000313" key="1">
    <source>
        <dbReference type="EMBL" id="CAB0013014.1"/>
    </source>
</evidence>
<keyword evidence="2" id="KW-1185">Reference proteome</keyword>
<sequence length="56" mass="6344">MFAVNRAHWIGRNCGGPQRQMRRTGRGCVYPQTVPITIHQGRRLSLHGRGLGHNHT</sequence>
<name>A0A6H5H994_9HEMI</name>
<feature type="non-terminal residue" evidence="1">
    <location>
        <position position="56"/>
    </location>
</feature>
<dbReference type="Proteomes" id="UP000479000">
    <property type="component" value="Unassembled WGS sequence"/>
</dbReference>
<protein>
    <submittedName>
        <fullName evidence="1">Uncharacterized protein</fullName>
    </submittedName>
</protein>
<organism evidence="1 2">
    <name type="scientific">Nesidiocoris tenuis</name>
    <dbReference type="NCBI Taxonomy" id="355587"/>
    <lineage>
        <taxon>Eukaryota</taxon>
        <taxon>Metazoa</taxon>
        <taxon>Ecdysozoa</taxon>
        <taxon>Arthropoda</taxon>
        <taxon>Hexapoda</taxon>
        <taxon>Insecta</taxon>
        <taxon>Pterygota</taxon>
        <taxon>Neoptera</taxon>
        <taxon>Paraneoptera</taxon>
        <taxon>Hemiptera</taxon>
        <taxon>Heteroptera</taxon>
        <taxon>Panheteroptera</taxon>
        <taxon>Cimicomorpha</taxon>
        <taxon>Miridae</taxon>
        <taxon>Dicyphina</taxon>
        <taxon>Nesidiocoris</taxon>
    </lineage>
</organism>
<gene>
    <name evidence="1" type="ORF">NTEN_LOCUS17690</name>
</gene>
<accession>A0A6H5H994</accession>